<dbReference type="PROSITE" id="PS51257">
    <property type="entry name" value="PROKAR_LIPOPROTEIN"/>
    <property type="match status" value="1"/>
</dbReference>
<keyword evidence="3" id="KW-1185">Reference proteome</keyword>
<dbReference type="Proteomes" id="UP000262939">
    <property type="component" value="Unassembled WGS sequence"/>
</dbReference>
<evidence type="ECO:0000256" key="1">
    <source>
        <dbReference type="SAM" id="SignalP"/>
    </source>
</evidence>
<name>A0A372L7F5_9BACI</name>
<evidence type="ECO:0008006" key="4">
    <source>
        <dbReference type="Google" id="ProtNLM"/>
    </source>
</evidence>
<dbReference type="OrthoDB" id="2428534at2"/>
<sequence length="165" mass="17817">MKKLWLLGSAFTLALGLAACSDKTEGESAEKETAASEKDLKGSMVRFYGDLTKTINEKDADLNAYELAEEKPTPDMKTKAGESAAAVAEAVKTVEIPVELKDQKADIEAALKDVTDSYQVKADELKKDAPSLDSANETLSQAEEKLGKAFESVKLMKVSLLKEVN</sequence>
<gene>
    <name evidence="2" type="ORF">D0466_19365</name>
</gene>
<evidence type="ECO:0000313" key="3">
    <source>
        <dbReference type="Proteomes" id="UP000262939"/>
    </source>
</evidence>
<proteinExistence type="predicted"/>
<feature type="chain" id="PRO_5038924600" description="Lipoprotein" evidence="1">
    <location>
        <begin position="19"/>
        <end position="165"/>
    </location>
</feature>
<evidence type="ECO:0000313" key="2">
    <source>
        <dbReference type="EMBL" id="RFU61140.1"/>
    </source>
</evidence>
<organism evidence="2 3">
    <name type="scientific">Peribacillus glennii</name>
    <dbReference type="NCBI Taxonomy" id="2303991"/>
    <lineage>
        <taxon>Bacteria</taxon>
        <taxon>Bacillati</taxon>
        <taxon>Bacillota</taxon>
        <taxon>Bacilli</taxon>
        <taxon>Bacillales</taxon>
        <taxon>Bacillaceae</taxon>
        <taxon>Peribacillus</taxon>
    </lineage>
</organism>
<accession>A0A372L7F5</accession>
<dbReference type="AlphaFoldDB" id="A0A372L7F5"/>
<protein>
    <recommendedName>
        <fullName evidence="4">Lipoprotein</fullName>
    </recommendedName>
</protein>
<keyword evidence="1" id="KW-0732">Signal</keyword>
<comment type="caution">
    <text evidence="2">The sequence shown here is derived from an EMBL/GenBank/DDBJ whole genome shotgun (WGS) entry which is preliminary data.</text>
</comment>
<dbReference type="EMBL" id="QVTD01000017">
    <property type="protein sequence ID" value="RFU61140.1"/>
    <property type="molecule type" value="Genomic_DNA"/>
</dbReference>
<reference evidence="2 3" key="1">
    <citation type="submission" date="2018-08" db="EMBL/GenBank/DDBJ databases">
        <title>Bacillus chawlae sp. nov., Bacillus glennii sp. nov., and Bacillus saganii sp. nov. Isolated from the Vehicle Assembly Building at Kennedy Space Center where the Viking Spacecraft were Assembled.</title>
        <authorList>
            <person name="Seuylemezian A."/>
            <person name="Vaishampayan P."/>
        </authorList>
    </citation>
    <scope>NUCLEOTIDE SEQUENCE [LARGE SCALE GENOMIC DNA]</scope>
    <source>
        <strain evidence="2 3">V44-8</strain>
    </source>
</reference>
<feature type="signal peptide" evidence="1">
    <location>
        <begin position="1"/>
        <end position="18"/>
    </location>
</feature>
<dbReference type="RefSeq" id="WP_117324174.1">
    <property type="nucleotide sequence ID" value="NZ_QVTD01000017.1"/>
</dbReference>